<dbReference type="AlphaFoldDB" id="A0A2U8DRH0"/>
<dbReference type="SUPFAM" id="SSF50952">
    <property type="entry name" value="Soluble quinoprotein glucose dehydrogenase"/>
    <property type="match status" value="1"/>
</dbReference>
<evidence type="ECO:0000313" key="2">
    <source>
        <dbReference type="EMBL" id="AWI05228.1"/>
    </source>
</evidence>
<keyword evidence="1" id="KW-1133">Transmembrane helix</keyword>
<proteinExistence type="predicted"/>
<reference evidence="3" key="1">
    <citation type="submission" date="2017-04" db="EMBL/GenBank/DDBJ databases">
        <authorList>
            <person name="Song Y."/>
            <person name="Cho B.-K."/>
        </authorList>
    </citation>
    <scope>NUCLEOTIDE SEQUENCE [LARGE SCALE GENOMIC DNA]</scope>
    <source>
        <strain evidence="3">SL1</strain>
    </source>
</reference>
<dbReference type="EMBL" id="CP020953">
    <property type="protein sequence ID" value="AWI05228.1"/>
    <property type="molecule type" value="Genomic_DNA"/>
</dbReference>
<protein>
    <recommendedName>
        <fullName evidence="4">Glucose/Sorbosone dehydrogenase domain-containing protein</fullName>
    </recommendedName>
</protein>
<name>A0A2U8DRH0_9CLOT</name>
<dbReference type="OrthoDB" id="9770043at2"/>
<gene>
    <name evidence="2" type="ORF">B9W14_12175</name>
</gene>
<feature type="transmembrane region" description="Helical" evidence="1">
    <location>
        <begin position="418"/>
        <end position="436"/>
    </location>
</feature>
<dbReference type="Proteomes" id="UP000244910">
    <property type="component" value="Chromosome"/>
</dbReference>
<organism evidence="2 3">
    <name type="scientific">Clostridium drakei</name>
    <dbReference type="NCBI Taxonomy" id="332101"/>
    <lineage>
        <taxon>Bacteria</taxon>
        <taxon>Bacillati</taxon>
        <taxon>Bacillota</taxon>
        <taxon>Clostridia</taxon>
        <taxon>Eubacteriales</taxon>
        <taxon>Clostridiaceae</taxon>
        <taxon>Clostridium</taxon>
    </lineage>
</organism>
<dbReference type="InterPro" id="IPR011041">
    <property type="entry name" value="Quinoprot_gluc/sorb_DH_b-prop"/>
</dbReference>
<evidence type="ECO:0008006" key="4">
    <source>
        <dbReference type="Google" id="ProtNLM"/>
    </source>
</evidence>
<dbReference type="InterPro" id="IPR011042">
    <property type="entry name" value="6-blade_b-propeller_TolB-like"/>
</dbReference>
<dbReference type="Gene3D" id="2.120.10.30">
    <property type="entry name" value="TolB, C-terminal domain"/>
    <property type="match status" value="1"/>
</dbReference>
<dbReference type="KEGG" id="cdrk:B9W14_12175"/>
<sequence>MRGCKVKKFFEILLLFFCMIFIIIIIKKHYYNDYSVKNLNMNVKELRYNVKYKGLKSSVDFTMDNNGNYYIAYKDKIQIIKGNGKSYYLFKNSNLNIYSIEYFNNKLYFSSDTKIYCYDIKNNKTSEIVKDIPNYGDYKNSIIKIRGNYLYISVGSATNSGVVGEDNKWIKENPYSHDISPKDITLKGINFGKFKTGAYQSCKTKSINGQIIPEHFPGNSSILIYNLNTGNMETMAWGIRNVTGMDFTSEGKLIAAIGGMEDRGVRPVKGDTDYIYEIRKNTWYGWPDYSGGDPVTSPKFKGKANSMLQFILENHPTTNPPAPLYQHKSLSSIKSLVVDNNGVLSIKNAMYFYDITNKILYKFNGSGAVEEEAKFNKGDVSSLKFYKKSLLILDGEEGYLYSIEKGNINNVLKINKSIYFYLLGLVIVLIIILLKVEKKLI</sequence>
<evidence type="ECO:0000313" key="3">
    <source>
        <dbReference type="Proteomes" id="UP000244910"/>
    </source>
</evidence>
<evidence type="ECO:0000256" key="1">
    <source>
        <dbReference type="SAM" id="Phobius"/>
    </source>
</evidence>
<feature type="transmembrane region" description="Helical" evidence="1">
    <location>
        <begin position="12"/>
        <end position="31"/>
    </location>
</feature>
<keyword evidence="1" id="KW-0472">Membrane</keyword>
<accession>A0A2U8DRH0</accession>
<keyword evidence="1" id="KW-0812">Transmembrane</keyword>
<keyword evidence="3" id="KW-1185">Reference proteome</keyword>